<sequence length="93" mass="10379">MSIIVLAEITIWIIYATTPDTINLVVIGYSPPPISKLNKKNAVVKIIRNRIIGYLAIIWLYFGLSFKSLKLMVVAINKINSNASFQGIFIILA</sequence>
<accession>A0A481YXD9</accession>
<evidence type="ECO:0000256" key="1">
    <source>
        <dbReference type="SAM" id="Phobius"/>
    </source>
</evidence>
<name>A0A481YXD9_9VIRU</name>
<evidence type="ECO:0000313" key="2">
    <source>
        <dbReference type="EMBL" id="QBK87892.1"/>
    </source>
</evidence>
<keyword evidence="1" id="KW-0472">Membrane</keyword>
<organism evidence="2">
    <name type="scientific">Marseillevirus LCMAC202</name>
    <dbReference type="NCBI Taxonomy" id="2506606"/>
    <lineage>
        <taxon>Viruses</taxon>
        <taxon>Varidnaviria</taxon>
        <taxon>Bamfordvirae</taxon>
        <taxon>Nucleocytoviricota</taxon>
        <taxon>Megaviricetes</taxon>
        <taxon>Pimascovirales</taxon>
        <taxon>Pimascovirales incertae sedis</taxon>
        <taxon>Marseilleviridae</taxon>
    </lineage>
</organism>
<feature type="transmembrane region" description="Helical" evidence="1">
    <location>
        <begin position="51"/>
        <end position="69"/>
    </location>
</feature>
<gene>
    <name evidence="2" type="ORF">LCMAC202_02530</name>
</gene>
<keyword evidence="1" id="KW-1133">Transmembrane helix</keyword>
<dbReference type="EMBL" id="MK500371">
    <property type="protein sequence ID" value="QBK87892.1"/>
    <property type="molecule type" value="Genomic_DNA"/>
</dbReference>
<proteinExistence type="predicted"/>
<reference evidence="2" key="1">
    <citation type="journal article" date="2019" name="MBio">
        <title>Virus Genomes from Deep Sea Sediments Expand the Ocean Megavirome and Support Independent Origins of Viral Gigantism.</title>
        <authorList>
            <person name="Backstrom D."/>
            <person name="Yutin N."/>
            <person name="Jorgensen S.L."/>
            <person name="Dharamshi J."/>
            <person name="Homa F."/>
            <person name="Zaremba-Niedwiedzka K."/>
            <person name="Spang A."/>
            <person name="Wolf Y.I."/>
            <person name="Koonin E.V."/>
            <person name="Ettema T.J."/>
        </authorList>
    </citation>
    <scope>NUCLEOTIDE SEQUENCE</scope>
</reference>
<feature type="transmembrane region" description="Helical" evidence="1">
    <location>
        <begin position="12"/>
        <end position="31"/>
    </location>
</feature>
<keyword evidence="1" id="KW-0812">Transmembrane</keyword>
<protein>
    <submittedName>
        <fullName evidence="2">Uncharacterized protein</fullName>
    </submittedName>
</protein>